<organism evidence="2 3">
    <name type="scientific">Plakobranchus ocellatus</name>
    <dbReference type="NCBI Taxonomy" id="259542"/>
    <lineage>
        <taxon>Eukaryota</taxon>
        <taxon>Metazoa</taxon>
        <taxon>Spiralia</taxon>
        <taxon>Lophotrochozoa</taxon>
        <taxon>Mollusca</taxon>
        <taxon>Gastropoda</taxon>
        <taxon>Heterobranchia</taxon>
        <taxon>Euthyneura</taxon>
        <taxon>Panpulmonata</taxon>
        <taxon>Sacoglossa</taxon>
        <taxon>Placobranchoidea</taxon>
        <taxon>Plakobranchidae</taxon>
        <taxon>Plakobranchus</taxon>
    </lineage>
</organism>
<dbReference type="Proteomes" id="UP000735302">
    <property type="component" value="Unassembled WGS sequence"/>
</dbReference>
<reference evidence="2 3" key="1">
    <citation type="journal article" date="2021" name="Elife">
        <title>Chloroplast acquisition without the gene transfer in kleptoplastic sea slugs, Plakobranchus ocellatus.</title>
        <authorList>
            <person name="Maeda T."/>
            <person name="Takahashi S."/>
            <person name="Yoshida T."/>
            <person name="Shimamura S."/>
            <person name="Takaki Y."/>
            <person name="Nagai Y."/>
            <person name="Toyoda A."/>
            <person name="Suzuki Y."/>
            <person name="Arimoto A."/>
            <person name="Ishii H."/>
            <person name="Satoh N."/>
            <person name="Nishiyama T."/>
            <person name="Hasebe M."/>
            <person name="Maruyama T."/>
            <person name="Minagawa J."/>
            <person name="Obokata J."/>
            <person name="Shigenobu S."/>
        </authorList>
    </citation>
    <scope>NUCLEOTIDE SEQUENCE [LARGE SCALE GENOMIC DNA]</scope>
</reference>
<evidence type="ECO:0000313" key="3">
    <source>
        <dbReference type="Proteomes" id="UP000735302"/>
    </source>
</evidence>
<protein>
    <submittedName>
        <fullName evidence="2">Uncharacterized protein</fullName>
    </submittedName>
</protein>
<evidence type="ECO:0000256" key="1">
    <source>
        <dbReference type="SAM" id="MobiDB-lite"/>
    </source>
</evidence>
<keyword evidence="3" id="KW-1185">Reference proteome</keyword>
<feature type="region of interest" description="Disordered" evidence="1">
    <location>
        <begin position="29"/>
        <end position="83"/>
    </location>
</feature>
<accession>A0AAV3XZT5</accession>
<proteinExistence type="predicted"/>
<gene>
    <name evidence="2" type="ORF">PoB_000195900</name>
</gene>
<sequence length="83" mass="8813">MYKTASVTASYKDKCVQMRMICITSPQQGDLKLSAPSPGQSAGGGARTCDRGTPANLRAVSQSYGPPMPPYADVATTTCRRKK</sequence>
<comment type="caution">
    <text evidence="2">The sequence shown here is derived from an EMBL/GenBank/DDBJ whole genome shotgun (WGS) entry which is preliminary data.</text>
</comment>
<dbReference type="AlphaFoldDB" id="A0AAV3XZT5"/>
<name>A0AAV3XZT5_9GAST</name>
<dbReference type="EMBL" id="BLXT01000273">
    <property type="protein sequence ID" value="GFN75453.1"/>
    <property type="molecule type" value="Genomic_DNA"/>
</dbReference>
<evidence type="ECO:0000313" key="2">
    <source>
        <dbReference type="EMBL" id="GFN75453.1"/>
    </source>
</evidence>